<dbReference type="GO" id="GO:0006284">
    <property type="term" value="P:base-excision repair"/>
    <property type="evidence" value="ECO:0007669"/>
    <property type="project" value="UniProtKB-UniRule"/>
</dbReference>
<evidence type="ECO:0000256" key="4">
    <source>
        <dbReference type="ARBA" id="ARBA00023239"/>
    </source>
</evidence>
<dbReference type="GO" id="GO:0140078">
    <property type="term" value="F:class I DNA-(apurinic or apyrimidinic site) endonuclease activity"/>
    <property type="evidence" value="ECO:0007669"/>
    <property type="project" value="UniProtKB-EC"/>
</dbReference>
<dbReference type="GO" id="GO:0016799">
    <property type="term" value="F:hydrolase activity, hydrolyzing N-glycosyl compounds"/>
    <property type="evidence" value="ECO:0007669"/>
    <property type="project" value="UniProtKB-UniRule"/>
</dbReference>
<dbReference type="EMBL" id="FQUI01000062">
    <property type="protein sequence ID" value="SHF29956.1"/>
    <property type="molecule type" value="Genomic_DNA"/>
</dbReference>
<organism evidence="9 10">
    <name type="scientific">Marinitoga hydrogenitolerans (strain DSM 16785 / JCM 12826 / AT1271)</name>
    <dbReference type="NCBI Taxonomy" id="1122195"/>
    <lineage>
        <taxon>Bacteria</taxon>
        <taxon>Thermotogati</taxon>
        <taxon>Thermotogota</taxon>
        <taxon>Thermotogae</taxon>
        <taxon>Petrotogales</taxon>
        <taxon>Petrotogaceae</taxon>
        <taxon>Marinitoga</taxon>
    </lineage>
</organism>
<keyword evidence="2 7" id="KW-0378">Hydrolase</keyword>
<evidence type="ECO:0000313" key="10">
    <source>
        <dbReference type="Proteomes" id="UP000184334"/>
    </source>
</evidence>
<evidence type="ECO:0000256" key="3">
    <source>
        <dbReference type="ARBA" id="ARBA00023204"/>
    </source>
</evidence>
<evidence type="ECO:0000256" key="1">
    <source>
        <dbReference type="ARBA" id="ARBA00022763"/>
    </source>
</evidence>
<keyword evidence="4 7" id="KW-0456">Lyase</keyword>
<keyword evidence="6 7" id="KW-0326">Glycosidase</keyword>
<evidence type="ECO:0000256" key="5">
    <source>
        <dbReference type="ARBA" id="ARBA00023268"/>
    </source>
</evidence>
<keyword evidence="3 7" id="KW-0234">DNA repair</keyword>
<evidence type="ECO:0000256" key="2">
    <source>
        <dbReference type="ARBA" id="ARBA00022801"/>
    </source>
</evidence>
<dbReference type="InterPro" id="IPR023170">
    <property type="entry name" value="HhH_base_excis_C"/>
</dbReference>
<feature type="domain" description="HhH-GPD" evidence="8">
    <location>
        <begin position="46"/>
        <end position="202"/>
    </location>
</feature>
<dbReference type="EC" id="4.2.99.18" evidence="7"/>
<dbReference type="SUPFAM" id="SSF48150">
    <property type="entry name" value="DNA-glycosylase"/>
    <property type="match status" value="1"/>
</dbReference>
<dbReference type="Pfam" id="PF22175">
    <property type="entry name" value="Ogg-HhH"/>
    <property type="match status" value="1"/>
</dbReference>
<dbReference type="SMART" id="SM00478">
    <property type="entry name" value="ENDO3c"/>
    <property type="match status" value="1"/>
</dbReference>
<dbReference type="InterPro" id="IPR012092">
    <property type="entry name" value="DNA_glyclase/AP_lyase_Ogg"/>
</dbReference>
<dbReference type="AlphaFoldDB" id="A0A1M5AIK5"/>
<reference evidence="9" key="1">
    <citation type="submission" date="2016-11" db="EMBL/GenBank/DDBJ databases">
        <authorList>
            <person name="Varghese N."/>
            <person name="Submissions S."/>
        </authorList>
    </citation>
    <scope>NUCLEOTIDE SEQUENCE [LARGE SCALE GENOMIC DNA]</scope>
    <source>
        <strain evidence="9">DSM 16785</strain>
    </source>
</reference>
<dbReference type="Gene3D" id="1.10.1670.10">
    <property type="entry name" value="Helix-hairpin-Helix base-excision DNA repair enzymes (C-terminal)"/>
    <property type="match status" value="1"/>
</dbReference>
<comment type="caution">
    <text evidence="9">The sequence shown here is derived from an EMBL/GenBank/DDBJ whole genome shotgun (WGS) entry which is preliminary data.</text>
</comment>
<protein>
    <recommendedName>
        <fullName evidence="7">8-oxoguanine DNA glycosylase/AP lyase</fullName>
    </recommendedName>
    <domain>
        <recommendedName>
            <fullName evidence="7">8-oxoguanine DNA glycosylase</fullName>
            <shortName evidence="7">8-oxoG DNA glycosylase</shortName>
            <ecNumber evidence="7">3.2.2.-</ecNumber>
        </recommendedName>
    </domain>
    <domain>
        <recommendedName>
            <fullName evidence="7">DNA-(apurinic or apyrimidinic site) lyase</fullName>
            <shortName evidence="7">AP lyase</shortName>
            <ecNumber evidence="7">4.2.99.18</ecNumber>
        </recommendedName>
    </domain>
</protein>
<dbReference type="HAMAP" id="MF_00241">
    <property type="entry name" value="Ogg"/>
    <property type="match status" value="1"/>
</dbReference>
<name>A0A1M5AIK5_MARH1</name>
<dbReference type="Gene3D" id="1.10.340.30">
    <property type="entry name" value="Hypothetical protein, domain 2"/>
    <property type="match status" value="1"/>
</dbReference>
<dbReference type="EC" id="3.2.2.-" evidence="7"/>
<comment type="similarity">
    <text evidence="7">Belongs to the type-2 OGG1 family.</text>
</comment>
<proteinExistence type="inferred from homology"/>
<feature type="active site" evidence="7">
    <location>
        <position position="147"/>
    </location>
</feature>
<keyword evidence="5 7" id="KW-0511">Multifunctional enzyme</keyword>
<dbReference type="Proteomes" id="UP000184334">
    <property type="component" value="Unassembled WGS sequence"/>
</dbReference>
<dbReference type="InterPro" id="IPR003265">
    <property type="entry name" value="HhH-GPD_domain"/>
</dbReference>
<feature type="site" description="Important for guanine/8-oxoguanine distinction" evidence="7">
    <location>
        <position position="207"/>
    </location>
</feature>
<feature type="active site" evidence="7">
    <location>
        <position position="129"/>
    </location>
</feature>
<gene>
    <name evidence="7" type="primary">ogg</name>
    <name evidence="9" type="ORF">SAMN02745164_02198</name>
</gene>
<keyword evidence="10" id="KW-1185">Reference proteome</keyword>
<dbReference type="STRING" id="1122195.SAMN02745164_02198"/>
<evidence type="ECO:0000256" key="6">
    <source>
        <dbReference type="ARBA" id="ARBA00023295"/>
    </source>
</evidence>
<dbReference type="OrthoDB" id="12078at2"/>
<evidence type="ECO:0000313" key="9">
    <source>
        <dbReference type="EMBL" id="SHF29956.1"/>
    </source>
</evidence>
<evidence type="ECO:0000256" key="7">
    <source>
        <dbReference type="HAMAP-Rule" id="MF_00241"/>
    </source>
</evidence>
<dbReference type="InterPro" id="IPR011257">
    <property type="entry name" value="DNA_glycosylase"/>
</dbReference>
<dbReference type="PIRSF" id="PIRSF005954">
    <property type="entry name" value="Thrmst_ogg"/>
    <property type="match status" value="1"/>
</dbReference>
<dbReference type="NCBIfam" id="NF002305">
    <property type="entry name" value="PRK01229.1"/>
    <property type="match status" value="1"/>
</dbReference>
<accession>A0A1M5AIK5</accession>
<dbReference type="RefSeq" id="WP_072866064.1">
    <property type="nucleotide sequence ID" value="NZ_FQUI01000062.1"/>
</dbReference>
<evidence type="ECO:0000259" key="8">
    <source>
        <dbReference type="SMART" id="SM00478"/>
    </source>
</evidence>
<comment type="function">
    <text evidence="7">Catalyzes the excision of an oxidatively damaged form of guanine (7,8-dihydro-8-oxoguanine = 8-oxoG) from DNA. Also cleaves the DNA backbone at apurinic/apyrimidinic sites (AP sites).</text>
</comment>
<dbReference type="CDD" id="cd00056">
    <property type="entry name" value="ENDO3c"/>
    <property type="match status" value="1"/>
</dbReference>
<keyword evidence="1 7" id="KW-0227">DNA damage</keyword>
<sequence>MKLIKDIENIYDEAKPLVEKRWQEFVELGKRGSEKELFSELSFCVLTANWSAKGGIKAQKEIGVEGFVNLNIDELEYTLKKVGHRFPSKRAQYIVSNRWIIGTIRHLFVLPYYQVREFLVKNIKGIGWKEASHFLRNVGYGEVAILDKHILRLMLVDNLIDSIPKGWTKKRYLDYEKRLKVLEKYFNEPIGKLDLYLWYLVKKDVDK</sequence>
<comment type="catalytic activity">
    <reaction evidence="7">
        <text>2'-deoxyribonucleotide-(2'-deoxyribose 5'-phosphate)-2'-deoxyribonucleotide-DNA = a 3'-end 2'-deoxyribonucleotide-(2,3-dehydro-2,3-deoxyribose 5'-phosphate)-DNA + a 5'-end 5'-phospho-2'-deoxyribonucleoside-DNA + H(+)</text>
        <dbReference type="Rhea" id="RHEA:66592"/>
        <dbReference type="Rhea" id="RHEA-COMP:13180"/>
        <dbReference type="Rhea" id="RHEA-COMP:16897"/>
        <dbReference type="Rhea" id="RHEA-COMP:17067"/>
        <dbReference type="ChEBI" id="CHEBI:15378"/>
        <dbReference type="ChEBI" id="CHEBI:136412"/>
        <dbReference type="ChEBI" id="CHEBI:157695"/>
        <dbReference type="ChEBI" id="CHEBI:167181"/>
        <dbReference type="EC" id="4.2.99.18"/>
    </reaction>
</comment>